<dbReference type="Proteomes" id="UP001564408">
    <property type="component" value="Unassembled WGS sequence"/>
</dbReference>
<dbReference type="InterPro" id="IPR051349">
    <property type="entry name" value="Hydrogenase_assoc-protein"/>
</dbReference>
<keyword evidence="3" id="KW-0411">Iron-sulfur</keyword>
<keyword evidence="3" id="KW-0003">3Fe-4S</keyword>
<dbReference type="EMBL" id="JBDKXB010000015">
    <property type="protein sequence ID" value="MEY6433062.1"/>
    <property type="molecule type" value="Genomic_DNA"/>
</dbReference>
<protein>
    <submittedName>
        <fullName evidence="5">NADP oxidoreductase</fullName>
    </submittedName>
</protein>
<reference evidence="5 6" key="1">
    <citation type="submission" date="2024-05" db="EMBL/GenBank/DDBJ databases">
        <title>Genome Sequence and Characterization of the New Strain Purple Sulfur Bacterium of Genus Thioalkalicoccus.</title>
        <authorList>
            <person name="Bryantseva I.A."/>
            <person name="Kyndt J.A."/>
            <person name="Imhoff J.F."/>
        </authorList>
    </citation>
    <scope>NUCLEOTIDE SEQUENCE [LARGE SCALE GENOMIC DNA]</scope>
    <source>
        <strain evidence="5 6">Um2</strain>
    </source>
</reference>
<evidence type="ECO:0000313" key="6">
    <source>
        <dbReference type="Proteomes" id="UP001564408"/>
    </source>
</evidence>
<proteinExistence type="predicted"/>
<dbReference type="Gene3D" id="3.40.50.700">
    <property type="entry name" value="NADH:ubiquinone oxidoreductase-like, 20kDa subunit"/>
    <property type="match status" value="1"/>
</dbReference>
<comment type="caution">
    <text evidence="5">The sequence shown here is derived from an EMBL/GenBank/DDBJ whole genome shotgun (WGS) entry which is preliminary data.</text>
</comment>
<comment type="cofactor">
    <cofactor evidence="1">
        <name>[3Fe-4S] cluster</name>
        <dbReference type="ChEBI" id="CHEBI:21137"/>
    </cofactor>
</comment>
<feature type="domain" description="NADH:ubiquinone oxidoreductase-like 20kDa subunit" evidence="4">
    <location>
        <begin position="20"/>
        <end position="167"/>
    </location>
</feature>
<dbReference type="InterPro" id="IPR037024">
    <property type="entry name" value="NiFe_Hase_small_N_sf"/>
</dbReference>
<evidence type="ECO:0000256" key="1">
    <source>
        <dbReference type="ARBA" id="ARBA00001927"/>
    </source>
</evidence>
<accession>A0ABV4BIA8</accession>
<keyword evidence="6" id="KW-1185">Reference proteome</keyword>
<dbReference type="InterPro" id="IPR006137">
    <property type="entry name" value="NADH_UbQ_OxRdtase-like_20kDa"/>
</dbReference>
<dbReference type="Pfam" id="PF01058">
    <property type="entry name" value="Oxidored_q6"/>
    <property type="match status" value="1"/>
</dbReference>
<name>A0ABV4BIA8_9GAMM</name>
<evidence type="ECO:0000256" key="3">
    <source>
        <dbReference type="ARBA" id="ARBA00023291"/>
    </source>
</evidence>
<keyword evidence="2" id="KW-0560">Oxidoreductase</keyword>
<sequence length="183" mass="20007">MSSTSASPKIRVATTWLDGCSGCHMSFLDLDERLFELAQRVEMVHGPLVDTKSLPERVDIGIIEGSISTEEDLVKARAFRRRCTRLVSLGDCAVNGNVPALRNRFPLAEVTDRAFRETVTLQPMVPSQGVPKLLKMVLPVHGVVAVDVYIPGCPPSADTIWYVLSELFAGRAPNPSEVTRFGA</sequence>
<evidence type="ECO:0000256" key="2">
    <source>
        <dbReference type="ARBA" id="ARBA00023002"/>
    </source>
</evidence>
<keyword evidence="3" id="KW-0479">Metal-binding</keyword>
<gene>
    <name evidence="5" type="ORF">ABC977_11665</name>
</gene>
<dbReference type="SUPFAM" id="SSF56770">
    <property type="entry name" value="HydA/Nqo6-like"/>
    <property type="match status" value="1"/>
</dbReference>
<dbReference type="PANTHER" id="PTHR42845:SF1">
    <property type="entry name" value="HYDROGENASE SMALL SUBUNIT"/>
    <property type="match status" value="1"/>
</dbReference>
<dbReference type="PANTHER" id="PTHR42845">
    <property type="entry name" value="COENZYME F420-REDUCING HYDROGENASE, GAMMA SUBUNIT"/>
    <property type="match status" value="1"/>
</dbReference>
<dbReference type="RefSeq" id="WP_369667448.1">
    <property type="nucleotide sequence ID" value="NZ_JBDKXB010000015.1"/>
</dbReference>
<evidence type="ECO:0000259" key="4">
    <source>
        <dbReference type="Pfam" id="PF01058"/>
    </source>
</evidence>
<evidence type="ECO:0000313" key="5">
    <source>
        <dbReference type="EMBL" id="MEY6433062.1"/>
    </source>
</evidence>
<organism evidence="5 6">
    <name type="scientific">Thioalkalicoccus limnaeus</name>
    <dbReference type="NCBI Taxonomy" id="120681"/>
    <lineage>
        <taxon>Bacteria</taxon>
        <taxon>Pseudomonadati</taxon>
        <taxon>Pseudomonadota</taxon>
        <taxon>Gammaproteobacteria</taxon>
        <taxon>Chromatiales</taxon>
        <taxon>Chromatiaceae</taxon>
        <taxon>Thioalkalicoccus</taxon>
    </lineage>
</organism>
<keyword evidence="3" id="KW-0408">Iron</keyword>